<name>A0ABT4X165_9BACI</name>
<evidence type="ECO:0000256" key="1">
    <source>
        <dbReference type="SAM" id="Coils"/>
    </source>
</evidence>
<reference evidence="2 3" key="1">
    <citation type="submission" date="2023-01" db="EMBL/GenBank/DDBJ databases">
        <title>Bacillus changyiensis sp. nov., isolated from a coastal deposit.</title>
        <authorList>
            <person name="Xiao G."/>
            <person name="Lai Q."/>
            <person name="Hu Z."/>
            <person name="Shao Z."/>
        </authorList>
    </citation>
    <scope>NUCLEOTIDE SEQUENCE [LARGE SCALE GENOMIC DNA]</scope>
    <source>
        <strain evidence="2 3">CLL-7-23</strain>
    </source>
</reference>
<sequence length="203" mass="24097">MNHNPSYTESWYGYFQQQTAKMQQLERQIAALQKQLIQIKEQPRTRIDRIEYKFDQLKIEKLDGTLNIGLNPLDPNGLENFEISQQQPGLGKLQQELDSQLLQQTRQLVDAYFNEEIPLLLEQLEDRYDSKLDDTNRHHMIEDIRKQIDSRIRYYAQHLKQEESASPKEHADRLAQYVKQDITKTIEHFLKSLPKEMKGNEAE</sequence>
<evidence type="ECO:0000313" key="2">
    <source>
        <dbReference type="EMBL" id="MDA7026041.1"/>
    </source>
</evidence>
<dbReference type="Pfam" id="PF10737">
    <property type="entry name" value="GerPC"/>
    <property type="match status" value="1"/>
</dbReference>
<keyword evidence="3" id="KW-1185">Reference proteome</keyword>
<protein>
    <submittedName>
        <fullName evidence="2">Spore germination protein GerPC</fullName>
    </submittedName>
</protein>
<evidence type="ECO:0000313" key="3">
    <source>
        <dbReference type="Proteomes" id="UP001211894"/>
    </source>
</evidence>
<proteinExistence type="predicted"/>
<organism evidence="2 3">
    <name type="scientific">Bacillus changyiensis</name>
    <dbReference type="NCBI Taxonomy" id="3004103"/>
    <lineage>
        <taxon>Bacteria</taxon>
        <taxon>Bacillati</taxon>
        <taxon>Bacillota</taxon>
        <taxon>Bacilli</taxon>
        <taxon>Bacillales</taxon>
        <taxon>Bacillaceae</taxon>
        <taxon>Bacillus</taxon>
    </lineage>
</organism>
<dbReference type="RefSeq" id="WP_271339901.1">
    <property type="nucleotide sequence ID" value="NZ_JAQKAB010000003.1"/>
</dbReference>
<keyword evidence="1" id="KW-0175">Coiled coil</keyword>
<dbReference type="Proteomes" id="UP001211894">
    <property type="component" value="Unassembled WGS sequence"/>
</dbReference>
<feature type="coiled-coil region" evidence="1">
    <location>
        <begin position="15"/>
        <end position="42"/>
    </location>
</feature>
<accession>A0ABT4X165</accession>
<dbReference type="EMBL" id="JAQKAB010000003">
    <property type="protein sequence ID" value="MDA7026041.1"/>
    <property type="molecule type" value="Genomic_DNA"/>
</dbReference>
<dbReference type="InterPro" id="IPR019673">
    <property type="entry name" value="Spore_germination_GerPC"/>
</dbReference>
<gene>
    <name evidence="2" type="ORF">PJ311_05360</name>
</gene>
<comment type="caution">
    <text evidence="2">The sequence shown here is derived from an EMBL/GenBank/DDBJ whole genome shotgun (WGS) entry which is preliminary data.</text>
</comment>